<feature type="transmembrane region" description="Helical" evidence="1">
    <location>
        <begin position="83"/>
        <end position="104"/>
    </location>
</feature>
<proteinExistence type="predicted"/>
<dbReference type="Proteomes" id="UP000298246">
    <property type="component" value="Unassembled WGS sequence"/>
</dbReference>
<dbReference type="AlphaFoldDB" id="A0A4Y8Q987"/>
<accession>A0A4Y8Q987</accession>
<comment type="caution">
    <text evidence="2">The sequence shown here is derived from an EMBL/GenBank/DDBJ whole genome shotgun (WGS) entry which is preliminary data.</text>
</comment>
<protein>
    <submittedName>
        <fullName evidence="2">Uncharacterized protein</fullName>
    </submittedName>
</protein>
<dbReference type="OrthoDB" id="1683109at2"/>
<reference evidence="2 3" key="1">
    <citation type="submission" date="2017-03" db="EMBL/GenBank/DDBJ databases">
        <title>Isolation of Levoglucosan Utilizing Bacteria.</title>
        <authorList>
            <person name="Arya A.S."/>
        </authorList>
    </citation>
    <scope>NUCLEOTIDE SEQUENCE [LARGE SCALE GENOMIC DNA]</scope>
    <source>
        <strain evidence="2 3">MEC069</strain>
    </source>
</reference>
<feature type="transmembrane region" description="Helical" evidence="1">
    <location>
        <begin position="56"/>
        <end position="77"/>
    </location>
</feature>
<gene>
    <name evidence="2" type="ORF">B5M42_02295</name>
</gene>
<keyword evidence="1" id="KW-0812">Transmembrane</keyword>
<dbReference type="EMBL" id="MYFO01000002">
    <property type="protein sequence ID" value="TFE91296.1"/>
    <property type="molecule type" value="Genomic_DNA"/>
</dbReference>
<keyword evidence="1" id="KW-1133">Transmembrane helix</keyword>
<dbReference type="RefSeq" id="WP_134749276.1">
    <property type="nucleotide sequence ID" value="NZ_MYFO02000004.1"/>
</dbReference>
<keyword evidence="3" id="KW-1185">Reference proteome</keyword>
<evidence type="ECO:0000313" key="2">
    <source>
        <dbReference type="EMBL" id="TFE91296.1"/>
    </source>
</evidence>
<sequence>MHLVSSFEQSHWLELAIMQLREAGIAESDMTAIALEPVAPSVRLFDTIHRSDGQSLLDLSAVLATVGAVVAACLGFRLAAGPILSGLAGLAAGALAGFILDLLVTRSRKQRKANSPRFDVVLVVRCPAGAAATIRSILQTCRASGIGQAD</sequence>
<evidence type="ECO:0000313" key="3">
    <source>
        <dbReference type="Proteomes" id="UP000298246"/>
    </source>
</evidence>
<evidence type="ECO:0000256" key="1">
    <source>
        <dbReference type="SAM" id="Phobius"/>
    </source>
</evidence>
<keyword evidence="1" id="KW-0472">Membrane</keyword>
<name>A0A4Y8Q987_9BACL</name>
<organism evidence="2 3">
    <name type="scientific">Paenibacillus athensensis</name>
    <dbReference type="NCBI Taxonomy" id="1967502"/>
    <lineage>
        <taxon>Bacteria</taxon>
        <taxon>Bacillati</taxon>
        <taxon>Bacillota</taxon>
        <taxon>Bacilli</taxon>
        <taxon>Bacillales</taxon>
        <taxon>Paenibacillaceae</taxon>
        <taxon>Paenibacillus</taxon>
    </lineage>
</organism>